<gene>
    <name evidence="2" type="ORF">WJM97_00620</name>
</gene>
<sequence length="490" mass="53659">MSAKKTDKTLYWLITIIVILALSLILIVFASTNIEKLSLQQQISNKHQLLTTTGIVFLGVAVIIHVYYTAKRTQAIEKNAITAEKNLAVNIENTKLTQERLITERFIGGIAQLGHDKVETRIGAIYALERIAQDFPQEHWTIMQVLTAFVRENAPIQIERKIQKPEDFTAIDFGKNRERVRRQQQGNYVLSLEYFQLRTDIQAALTAIGRRNFHQDRENQKLDLRNTDIRKVDLAGAKLQGVDLRGSDLSGADLRSVDFSGANLESAKFISAILYEANLFKANLRGANLSRANLNLANLYGVNLRSGNLFGASLRSANLQTANLYKANLKQVILKAADLSGAKLFLVNLQGAKLGKTKLRFAGLIAANLQGANLNGANLQGANLNAAKLQKADIYFANLSEASLTEADLRDANLVGANLSGATLEEADLSSANLMGANLSGADLGDVKLMGAILTGVKNLDSEQIITALGDCNTRLPDYLEVPANWLESE</sequence>
<dbReference type="InterPro" id="IPR051082">
    <property type="entry name" value="Pentapeptide-BTB/POZ_domain"/>
</dbReference>
<evidence type="ECO:0000313" key="3">
    <source>
        <dbReference type="Proteomes" id="UP001483337"/>
    </source>
</evidence>
<name>A0ABZ2UY50_9CYAN</name>
<dbReference type="Pfam" id="PF00805">
    <property type="entry name" value="Pentapeptide"/>
    <property type="match status" value="5"/>
</dbReference>
<reference evidence="2 3" key="1">
    <citation type="submission" date="2024-04" db="EMBL/GenBank/DDBJ databases">
        <title>Okeanomitos corallinicola gen. &amp; sp. nov. (Nostocales, Cyanobacteria), a new toxic marine heterocyst-forming cyanobacterium from a coral reef.</title>
        <authorList>
            <person name="Li H."/>
            <person name="Li R."/>
            <person name="Kang J."/>
            <person name="Hii K.S."/>
            <person name="Mohamed H.F."/>
            <person name="Xu X."/>
            <person name="Luo Z."/>
        </authorList>
    </citation>
    <scope>NUCLEOTIDE SEQUENCE [LARGE SCALE GENOMIC DNA]</scope>
    <source>
        <strain evidence="2 3">TIOX110</strain>
    </source>
</reference>
<evidence type="ECO:0000313" key="2">
    <source>
        <dbReference type="EMBL" id="WZB90351.1"/>
    </source>
</evidence>
<feature type="transmembrane region" description="Helical" evidence="1">
    <location>
        <begin position="49"/>
        <end position="68"/>
    </location>
</feature>
<proteinExistence type="predicted"/>
<keyword evidence="1" id="KW-0472">Membrane</keyword>
<keyword evidence="1" id="KW-0812">Transmembrane</keyword>
<keyword evidence="1" id="KW-1133">Transmembrane helix</keyword>
<protein>
    <submittedName>
        <fullName evidence="2">Pentapeptide repeat-containing protein</fullName>
    </submittedName>
</protein>
<dbReference type="RefSeq" id="WP_353933251.1">
    <property type="nucleotide sequence ID" value="NZ_CP150886.1"/>
</dbReference>
<evidence type="ECO:0000256" key="1">
    <source>
        <dbReference type="SAM" id="Phobius"/>
    </source>
</evidence>
<dbReference type="PANTHER" id="PTHR14136:SF17">
    <property type="entry name" value="BTB_POZ DOMAIN-CONTAINING PROTEIN KCTD9"/>
    <property type="match status" value="1"/>
</dbReference>
<keyword evidence="3" id="KW-1185">Reference proteome</keyword>
<feature type="transmembrane region" description="Helical" evidence="1">
    <location>
        <begin position="9"/>
        <end position="29"/>
    </location>
</feature>
<organism evidence="2 3">
    <name type="scientific">Okeanomitos corallinicola TIOX110</name>
    <dbReference type="NCBI Taxonomy" id="3133117"/>
    <lineage>
        <taxon>Bacteria</taxon>
        <taxon>Bacillati</taxon>
        <taxon>Cyanobacteriota</taxon>
        <taxon>Cyanophyceae</taxon>
        <taxon>Nostocales</taxon>
        <taxon>Aphanizomenonaceae</taxon>
        <taxon>Okeanomitos</taxon>
    </lineage>
</organism>
<dbReference type="SUPFAM" id="SSF141571">
    <property type="entry name" value="Pentapeptide repeat-like"/>
    <property type="match status" value="2"/>
</dbReference>
<dbReference type="Gene3D" id="2.160.20.80">
    <property type="entry name" value="E3 ubiquitin-protein ligase SopA"/>
    <property type="match status" value="2"/>
</dbReference>
<dbReference type="EMBL" id="CP150886">
    <property type="protein sequence ID" value="WZB90351.1"/>
    <property type="molecule type" value="Genomic_DNA"/>
</dbReference>
<dbReference type="InterPro" id="IPR001646">
    <property type="entry name" value="5peptide_repeat"/>
</dbReference>
<dbReference type="Proteomes" id="UP001483337">
    <property type="component" value="Chromosome"/>
</dbReference>
<dbReference type="PANTHER" id="PTHR14136">
    <property type="entry name" value="BTB_POZ DOMAIN-CONTAINING PROTEIN KCTD9"/>
    <property type="match status" value="1"/>
</dbReference>
<accession>A0ABZ2UY50</accession>